<dbReference type="OMA" id="IYDPDMF"/>
<evidence type="ECO:0000256" key="5">
    <source>
        <dbReference type="ARBA" id="ARBA00036267"/>
    </source>
</evidence>
<sequence length="84" mass="9356">MGGAYDEIDLEDMDWNSELGAFTYQCPCGDLFQITPEELRAGEEVGHCPSCSLVITVVYDPDELKELIPAGNRDESGRWVEAEE</sequence>
<dbReference type="InParanoid" id="C1EHZ8"/>
<dbReference type="AlphaFoldDB" id="C1EHZ8"/>
<dbReference type="PANTHER" id="PTHR21454:SF31">
    <property type="entry name" value="DIPHTHAMIDE BIOSYNTHESIS PROTEIN 3"/>
    <property type="match status" value="1"/>
</dbReference>
<dbReference type="FunFam" id="3.10.660.10:FF:000001">
    <property type="entry name" value="Diphthamide biosynthesis 3"/>
    <property type="match status" value="1"/>
</dbReference>
<dbReference type="GO" id="GO:0017183">
    <property type="term" value="P:protein histidyl modification to diphthamide"/>
    <property type="evidence" value="ECO:0007669"/>
    <property type="project" value="InterPro"/>
</dbReference>
<evidence type="ECO:0000256" key="1">
    <source>
        <dbReference type="ARBA" id="ARBA00005156"/>
    </source>
</evidence>
<dbReference type="PROSITE" id="PS51074">
    <property type="entry name" value="DPH_MB"/>
    <property type="match status" value="1"/>
</dbReference>
<keyword evidence="2" id="KW-0479">Metal-binding</keyword>
<dbReference type="KEGG" id="mis:MICPUN_74827"/>
<reference evidence="9 10" key="1">
    <citation type="journal article" date="2009" name="Science">
        <title>Green evolution and dynamic adaptations revealed by genomes of the marine picoeukaryotes Micromonas.</title>
        <authorList>
            <person name="Worden A.Z."/>
            <person name="Lee J.H."/>
            <person name="Mock T."/>
            <person name="Rouze P."/>
            <person name="Simmons M.P."/>
            <person name="Aerts A.L."/>
            <person name="Allen A.E."/>
            <person name="Cuvelier M.L."/>
            <person name="Derelle E."/>
            <person name="Everett M.V."/>
            <person name="Foulon E."/>
            <person name="Grimwood J."/>
            <person name="Gundlach H."/>
            <person name="Henrissat B."/>
            <person name="Napoli C."/>
            <person name="McDonald S.M."/>
            <person name="Parker M.S."/>
            <person name="Rombauts S."/>
            <person name="Salamov A."/>
            <person name="Von Dassow P."/>
            <person name="Badger J.H."/>
            <person name="Coutinho P.M."/>
            <person name="Demir E."/>
            <person name="Dubchak I."/>
            <person name="Gentemann C."/>
            <person name="Eikrem W."/>
            <person name="Gready J.E."/>
            <person name="John U."/>
            <person name="Lanier W."/>
            <person name="Lindquist E.A."/>
            <person name="Lucas S."/>
            <person name="Mayer K.F."/>
            <person name="Moreau H."/>
            <person name="Not F."/>
            <person name="Otillar R."/>
            <person name="Panaud O."/>
            <person name="Pangilinan J."/>
            <person name="Paulsen I."/>
            <person name="Piegu B."/>
            <person name="Poliakov A."/>
            <person name="Robbens S."/>
            <person name="Schmutz J."/>
            <person name="Toulza E."/>
            <person name="Wyss T."/>
            <person name="Zelensky A."/>
            <person name="Zhou K."/>
            <person name="Armbrust E.V."/>
            <person name="Bhattacharya D."/>
            <person name="Goodenough U.W."/>
            <person name="Van de Peer Y."/>
            <person name="Grigoriev I.V."/>
        </authorList>
    </citation>
    <scope>NUCLEOTIDE SEQUENCE [LARGE SCALE GENOMIC DNA]</scope>
    <source>
        <strain evidence="10">RCC299 / NOUM17</strain>
    </source>
</reference>
<evidence type="ECO:0000256" key="7">
    <source>
        <dbReference type="ARBA" id="ARBA00048125"/>
    </source>
</evidence>
<dbReference type="Gene3D" id="3.10.660.10">
    <property type="entry name" value="DPH Zinc finger"/>
    <property type="match status" value="1"/>
</dbReference>
<dbReference type="SUPFAM" id="SSF144217">
    <property type="entry name" value="CSL zinc finger"/>
    <property type="match status" value="1"/>
</dbReference>
<comment type="pathway">
    <text evidence="1">Protein modification; peptidyl-diphthamide biosynthesis.</text>
</comment>
<dbReference type="InterPro" id="IPR044248">
    <property type="entry name" value="DPH3/4-like"/>
</dbReference>
<dbReference type="InterPro" id="IPR007872">
    <property type="entry name" value="DPH_MB_dom"/>
</dbReference>
<feature type="domain" description="DPH-type MB" evidence="8">
    <location>
        <begin position="4"/>
        <end position="60"/>
    </location>
</feature>
<evidence type="ECO:0000313" key="10">
    <source>
        <dbReference type="Proteomes" id="UP000002009"/>
    </source>
</evidence>
<evidence type="ECO:0000256" key="3">
    <source>
        <dbReference type="ARBA" id="ARBA00023004"/>
    </source>
</evidence>
<dbReference type="InterPro" id="IPR036671">
    <property type="entry name" value="DPH_MB_sf"/>
</dbReference>
<evidence type="ECO:0000256" key="2">
    <source>
        <dbReference type="ARBA" id="ARBA00022723"/>
    </source>
</evidence>
<protein>
    <recommendedName>
        <fullName evidence="6">Diphthamide biosynthesis protein 3</fullName>
    </recommendedName>
</protein>
<organism evidence="9 10">
    <name type="scientific">Micromonas commoda (strain RCC299 / NOUM17 / CCMP2709)</name>
    <name type="common">Picoplanktonic green alga</name>
    <dbReference type="NCBI Taxonomy" id="296587"/>
    <lineage>
        <taxon>Eukaryota</taxon>
        <taxon>Viridiplantae</taxon>
        <taxon>Chlorophyta</taxon>
        <taxon>Mamiellophyceae</taxon>
        <taxon>Mamiellales</taxon>
        <taxon>Mamiellaceae</taxon>
        <taxon>Micromonas</taxon>
    </lineage>
</organism>
<gene>
    <name evidence="9" type="ORF">MICPUN_74827</name>
</gene>
<comment type="catalytic activity">
    <reaction evidence="7">
        <text>2 [3Fe-4S](0)-[protein] + 2 Fe(2+)-[Dph3] + NADH = 2 [4Fe-4S](1+)-[protein] + 2 [Dph3] + NAD(+) + H(+)</text>
        <dbReference type="Rhea" id="RHEA:71239"/>
        <dbReference type="Rhea" id="RHEA-COMP:17997"/>
        <dbReference type="Rhea" id="RHEA-COMP:17998"/>
        <dbReference type="Rhea" id="RHEA-COMP:18001"/>
        <dbReference type="Rhea" id="RHEA-COMP:18002"/>
        <dbReference type="ChEBI" id="CHEBI:15378"/>
        <dbReference type="ChEBI" id="CHEBI:29033"/>
        <dbReference type="ChEBI" id="CHEBI:33723"/>
        <dbReference type="ChEBI" id="CHEBI:47402"/>
        <dbReference type="ChEBI" id="CHEBI:57540"/>
        <dbReference type="ChEBI" id="CHEBI:57945"/>
        <dbReference type="ChEBI" id="CHEBI:83228"/>
    </reaction>
</comment>
<name>C1EHZ8_MICCC</name>
<dbReference type="RefSeq" id="XP_002506337.1">
    <property type="nucleotide sequence ID" value="XM_002506291.1"/>
</dbReference>
<dbReference type="Pfam" id="PF05207">
    <property type="entry name" value="Zn_ribbon_CSL"/>
    <property type="match status" value="1"/>
</dbReference>
<dbReference type="Proteomes" id="UP000002009">
    <property type="component" value="Chromosome 15"/>
</dbReference>
<evidence type="ECO:0000256" key="4">
    <source>
        <dbReference type="ARBA" id="ARBA00024032"/>
    </source>
</evidence>
<accession>C1EHZ8</accession>
<dbReference type="EMBL" id="CP001333">
    <property type="protein sequence ID" value="ACO67595.1"/>
    <property type="molecule type" value="Genomic_DNA"/>
</dbReference>
<comment type="similarity">
    <text evidence="4">Belongs to the DPH3 family.</text>
</comment>
<comment type="catalytic activity">
    <reaction evidence="5">
        <text>[3Fe-4S](1+)-[protein] + Fe(2+)-[Dph3] = [3Fe-4S](0)-[protein] + Fe(3+)-[Dph3]</text>
        <dbReference type="Rhea" id="RHEA:71235"/>
        <dbReference type="Rhea" id="RHEA-COMP:17996"/>
        <dbReference type="Rhea" id="RHEA-COMP:17997"/>
        <dbReference type="Rhea" id="RHEA-COMP:18002"/>
        <dbReference type="Rhea" id="RHEA-COMP:18003"/>
        <dbReference type="ChEBI" id="CHEBI:29033"/>
        <dbReference type="ChEBI" id="CHEBI:29034"/>
        <dbReference type="ChEBI" id="CHEBI:33751"/>
        <dbReference type="ChEBI" id="CHEBI:47402"/>
        <dbReference type="ChEBI" id="CHEBI:83228"/>
    </reaction>
</comment>
<dbReference type="GO" id="GO:0046872">
    <property type="term" value="F:metal ion binding"/>
    <property type="evidence" value="ECO:0007669"/>
    <property type="project" value="UniProtKB-KW"/>
</dbReference>
<evidence type="ECO:0000256" key="6">
    <source>
        <dbReference type="ARBA" id="ARBA00041070"/>
    </source>
</evidence>
<evidence type="ECO:0000313" key="9">
    <source>
        <dbReference type="EMBL" id="ACO67595.1"/>
    </source>
</evidence>
<dbReference type="STRING" id="296587.C1EHZ8"/>
<dbReference type="PANTHER" id="PTHR21454">
    <property type="entry name" value="DPH3 HOMOLOG-RELATED"/>
    <property type="match status" value="1"/>
</dbReference>
<dbReference type="GeneID" id="8249444"/>
<proteinExistence type="inferred from homology"/>
<dbReference type="eggNOG" id="KOG2923">
    <property type="taxonomic scope" value="Eukaryota"/>
</dbReference>
<keyword evidence="3" id="KW-0408">Iron</keyword>
<keyword evidence="10" id="KW-1185">Reference proteome</keyword>
<evidence type="ECO:0000259" key="8">
    <source>
        <dbReference type="PROSITE" id="PS51074"/>
    </source>
</evidence>
<dbReference type="OrthoDB" id="66964at2759"/>